<dbReference type="InterPro" id="IPR032812">
    <property type="entry name" value="SbsA_Ig"/>
</dbReference>
<dbReference type="GO" id="GO:0030313">
    <property type="term" value="C:cell envelope"/>
    <property type="evidence" value="ECO:0007669"/>
    <property type="project" value="UniProtKB-SubCell"/>
</dbReference>
<evidence type="ECO:0000256" key="2">
    <source>
        <dbReference type="ARBA" id="ARBA00022729"/>
    </source>
</evidence>
<name>A0A285R9A3_9BACL</name>
<evidence type="ECO:0000259" key="3">
    <source>
        <dbReference type="Pfam" id="PF12733"/>
    </source>
</evidence>
<dbReference type="Pfam" id="PF13205">
    <property type="entry name" value="Big_5"/>
    <property type="match status" value="1"/>
</dbReference>
<sequence>PVPPTKEGYNFAGWYKEENLTTAWNFATDTVPENGITLHAKWDIKKYTVTFNNHDGTEILTVTVEHGSNAIAPSNPTRIGYTFTGWDKDFTNVTSNITVTAQYSVNEYAITFSSNGGSTVASINANYGSLLTSLPQPTRTKYTFEGWYKDKELTRLWDLATDTVPVNGIELYAKWNISLELNNLTLSAGQLSPNFDSSILSYTANVGYGVTNITITPTLANDQATLTINGQNVLNDRATEPINLNVGSNVLTIEVTSVEGLTKTYTILINRAPSTNSGGYLPPPQSEPYPGETRVIPVLTGDQTQVDVEISRLIKDGKKVDAVSLDEKNLNQVIGQAIQSGQNYVKMMVTDLPNDPVQKVEVSIKKSFLKGLGDNNIELTIETENGEISIPTHTLTNNENKDILIEIEKVTDPTELGNTKNMISQLTSGGIPISTPLEIKTNYTGESKIALSLTNINFPSNPDELREFLNSLAVFIQHSDGEKKVEKGTIIYDSFGNPTGIAFVVNKFSIFTAIQIPENPDNNWDIRKAEYPVMPDKTWTISFSEPIDETSLHQNVYVEDQEGNRINVQINVTDASKLVVSPVTYYDPNKVYYLIINNLKSSFGKELSRPVKFEFEVANFSLSGQSKKTQVITDVHKQWIIKFNESLNELFITQDNVFIVDENGSKHEAVIQLSDNDTIIIQPIVPYDLSKAYYLFIQNIESTSGKRLNQNVWMKFFINEGEVVSKMLDISEENDFLKENVGDDELPNIDLIMELDN</sequence>
<evidence type="ECO:0000313" key="5">
    <source>
        <dbReference type="EMBL" id="SOB90686.1"/>
    </source>
</evidence>
<feature type="non-terminal residue" evidence="5">
    <location>
        <position position="1"/>
    </location>
</feature>
<dbReference type="Gene3D" id="2.60.40.4270">
    <property type="entry name" value="Listeria-Bacteroides repeat domain"/>
    <property type="match status" value="3"/>
</dbReference>
<dbReference type="RefSeq" id="WP_202615598.1">
    <property type="nucleotide sequence ID" value="NZ_OBMQ01000001.1"/>
</dbReference>
<proteinExistence type="predicted"/>
<dbReference type="EMBL" id="OBMQ01000001">
    <property type="protein sequence ID" value="SOB90686.1"/>
    <property type="molecule type" value="Genomic_DNA"/>
</dbReference>
<accession>A0A285R9A3</accession>
<evidence type="ECO:0000313" key="6">
    <source>
        <dbReference type="Proteomes" id="UP000219636"/>
    </source>
</evidence>
<feature type="domain" description="Cadherin-like beta-sandwich-like" evidence="3">
    <location>
        <begin position="181"/>
        <end position="271"/>
    </location>
</feature>
<dbReference type="NCBIfam" id="TIGR02543">
    <property type="entry name" value="List_Bact_rpt"/>
    <property type="match status" value="3"/>
</dbReference>
<feature type="domain" description="SbsA Ig-like" evidence="4">
    <location>
        <begin position="535"/>
        <end position="616"/>
    </location>
</feature>
<protein>
    <submittedName>
        <fullName evidence="5">Uncharacterized repeat protein (TIGR02543 family)</fullName>
    </submittedName>
</protein>
<dbReference type="InterPro" id="IPR013378">
    <property type="entry name" value="InlB-like_B-rpt"/>
</dbReference>
<dbReference type="Pfam" id="PF12733">
    <property type="entry name" value="Cadherin-like"/>
    <property type="match status" value="1"/>
</dbReference>
<dbReference type="Proteomes" id="UP000219636">
    <property type="component" value="Unassembled WGS sequence"/>
</dbReference>
<keyword evidence="6" id="KW-1185">Reference proteome</keyword>
<dbReference type="InterPro" id="IPR014755">
    <property type="entry name" value="Cu-Rt/internalin_Ig-like"/>
</dbReference>
<dbReference type="InterPro" id="IPR025883">
    <property type="entry name" value="Cadherin-like_domain"/>
</dbReference>
<dbReference type="InterPro" id="IPR042229">
    <property type="entry name" value="Listeria/Bacterioides_rpt_sf"/>
</dbReference>
<dbReference type="Pfam" id="PF09479">
    <property type="entry name" value="Flg_new"/>
    <property type="match status" value="3"/>
</dbReference>
<organism evidence="5 6">
    <name type="scientific">Ureibacillus xyleni</name>
    <dbReference type="NCBI Taxonomy" id="614648"/>
    <lineage>
        <taxon>Bacteria</taxon>
        <taxon>Bacillati</taxon>
        <taxon>Bacillota</taxon>
        <taxon>Bacilli</taxon>
        <taxon>Bacillales</taxon>
        <taxon>Caryophanaceae</taxon>
        <taxon>Ureibacillus</taxon>
    </lineage>
</organism>
<gene>
    <name evidence="5" type="ORF">SAMN05880501_101197</name>
</gene>
<comment type="subcellular location">
    <subcellularLocation>
        <location evidence="1">Cell envelope</location>
    </subcellularLocation>
</comment>
<dbReference type="AlphaFoldDB" id="A0A285R9A3"/>
<evidence type="ECO:0000256" key="1">
    <source>
        <dbReference type="ARBA" id="ARBA00004196"/>
    </source>
</evidence>
<keyword evidence="2" id="KW-0732">Signal</keyword>
<dbReference type="Gene3D" id="2.60.40.1220">
    <property type="match status" value="1"/>
</dbReference>
<evidence type="ECO:0000259" key="4">
    <source>
        <dbReference type="Pfam" id="PF13205"/>
    </source>
</evidence>
<reference evidence="6" key="1">
    <citation type="submission" date="2017-08" db="EMBL/GenBank/DDBJ databases">
        <authorList>
            <person name="Varghese N."/>
            <person name="Submissions S."/>
        </authorList>
    </citation>
    <scope>NUCLEOTIDE SEQUENCE [LARGE SCALE GENOMIC DNA]</scope>
    <source>
        <strain evidence="6">JC22</strain>
    </source>
</reference>